<dbReference type="Pfam" id="PF13616">
    <property type="entry name" value="Rotamase_3"/>
    <property type="match status" value="1"/>
</dbReference>
<dbReference type="PROSITE" id="PS51257">
    <property type="entry name" value="PROKAR_LIPOPROTEIN"/>
    <property type="match status" value="1"/>
</dbReference>
<keyword evidence="1" id="KW-0697">Rotamase</keyword>
<dbReference type="PANTHER" id="PTHR47245">
    <property type="entry name" value="PEPTIDYLPROLYL ISOMERASE"/>
    <property type="match status" value="1"/>
</dbReference>
<dbReference type="GO" id="GO:0003755">
    <property type="term" value="F:peptidyl-prolyl cis-trans isomerase activity"/>
    <property type="evidence" value="ECO:0007669"/>
    <property type="project" value="UniProtKB-EC"/>
</dbReference>
<dbReference type="PANTHER" id="PTHR47245:SF2">
    <property type="entry name" value="PEPTIDYL-PROLYL CIS-TRANS ISOMERASE HP_0175-RELATED"/>
    <property type="match status" value="1"/>
</dbReference>
<evidence type="ECO:0000256" key="2">
    <source>
        <dbReference type="SAM" id="SignalP"/>
    </source>
</evidence>
<feature type="signal peptide" evidence="2">
    <location>
        <begin position="1"/>
        <end position="23"/>
    </location>
</feature>
<evidence type="ECO:0000259" key="3">
    <source>
        <dbReference type="PROSITE" id="PS50198"/>
    </source>
</evidence>
<dbReference type="EC" id="5.2.1.8" evidence="4"/>
<protein>
    <submittedName>
        <fullName evidence="4">Peptidylprolyl isomerase</fullName>
        <ecNumber evidence="4">5.2.1.8</ecNumber>
    </submittedName>
</protein>
<dbReference type="InterPro" id="IPR000297">
    <property type="entry name" value="PPIase_PpiC"/>
</dbReference>
<feature type="chain" id="PRO_5046956348" evidence="2">
    <location>
        <begin position="24"/>
        <end position="334"/>
    </location>
</feature>
<dbReference type="Pfam" id="PF13624">
    <property type="entry name" value="SurA_N_3"/>
    <property type="match status" value="1"/>
</dbReference>
<dbReference type="Proteomes" id="UP000683493">
    <property type="component" value="Chromosome"/>
</dbReference>
<evidence type="ECO:0000256" key="1">
    <source>
        <dbReference type="PROSITE-ProRule" id="PRU00278"/>
    </source>
</evidence>
<keyword evidence="1 4" id="KW-0413">Isomerase</keyword>
<dbReference type="InterPro" id="IPR023058">
    <property type="entry name" value="PPIase_PpiC_CS"/>
</dbReference>
<evidence type="ECO:0000313" key="5">
    <source>
        <dbReference type="Proteomes" id="UP000683493"/>
    </source>
</evidence>
<keyword evidence="5" id="KW-1185">Reference proteome</keyword>
<sequence length="334" mass="36574">MKRLTVKFATSAAALLLGLTACTTTTGGIGSKEGTQVAPAVQQAVQTVNGVPITKAELDRAMQVMLKQYNMTQPLPPEIQAQASQAALEQLTSTELIYQEAQKKPIADLEQKVEQRMAETKAQYATEAAFQQALKDAGMTLSEMTNNARKDIVITSFIEEHFAAQAAVSDEEVQRFYKDNEKSYFTRPETVRASHILIGVDAKNTPEQKKQAKEKAEALLAKVKAGADFASLAKAESTCASKEKGGDLGTFKRGQMVAPFEKAAFEMKPGEISDVVETQFGYHIIKLTEKNPSGLVSLDEAKPKIVDYLKKERIRKLVPAYITELKGKAKIEKV</sequence>
<keyword evidence="2" id="KW-0732">Signal</keyword>
<dbReference type="EMBL" id="CP076724">
    <property type="protein sequence ID" value="QWV96422.1"/>
    <property type="molecule type" value="Genomic_DNA"/>
</dbReference>
<evidence type="ECO:0000313" key="4">
    <source>
        <dbReference type="EMBL" id="QWV96422.1"/>
    </source>
</evidence>
<reference evidence="4 5" key="1">
    <citation type="submission" date="2021-06" db="EMBL/GenBank/DDBJ databases">
        <title>Gemonas diversity in paddy soil.</title>
        <authorList>
            <person name="Liu G."/>
        </authorList>
    </citation>
    <scope>NUCLEOTIDE SEQUENCE [LARGE SCALE GENOMIC DNA]</scope>
    <source>
        <strain evidence="4 5">RG29</strain>
    </source>
</reference>
<accession>A0ABX8JG22</accession>
<gene>
    <name evidence="4" type="ORF">KP005_13705</name>
</gene>
<proteinExistence type="predicted"/>
<dbReference type="InterPro" id="IPR050245">
    <property type="entry name" value="PrsA_foldase"/>
</dbReference>
<dbReference type="PROSITE" id="PS50198">
    <property type="entry name" value="PPIC_PPIASE_2"/>
    <property type="match status" value="1"/>
</dbReference>
<organism evidence="4 5">
    <name type="scientific">Geomonas diazotrophica</name>
    <dbReference type="NCBI Taxonomy" id="2843197"/>
    <lineage>
        <taxon>Bacteria</taxon>
        <taxon>Pseudomonadati</taxon>
        <taxon>Thermodesulfobacteriota</taxon>
        <taxon>Desulfuromonadia</taxon>
        <taxon>Geobacterales</taxon>
        <taxon>Geobacteraceae</taxon>
        <taxon>Geomonas</taxon>
    </lineage>
</organism>
<dbReference type="PROSITE" id="PS01096">
    <property type="entry name" value="PPIC_PPIASE_1"/>
    <property type="match status" value="1"/>
</dbReference>
<name>A0ABX8JG22_9BACT</name>
<feature type="domain" description="PpiC" evidence="3">
    <location>
        <begin position="188"/>
        <end position="289"/>
    </location>
</feature>